<dbReference type="Proteomes" id="UP001151760">
    <property type="component" value="Unassembled WGS sequence"/>
</dbReference>
<dbReference type="EMBL" id="BQNB010018739">
    <property type="protein sequence ID" value="GJT77738.1"/>
    <property type="molecule type" value="Genomic_DNA"/>
</dbReference>
<reference evidence="1" key="2">
    <citation type="submission" date="2022-01" db="EMBL/GenBank/DDBJ databases">
        <authorList>
            <person name="Yamashiro T."/>
            <person name="Shiraishi A."/>
            <person name="Satake H."/>
            <person name="Nakayama K."/>
        </authorList>
    </citation>
    <scope>NUCLEOTIDE SEQUENCE</scope>
</reference>
<evidence type="ECO:0000313" key="1">
    <source>
        <dbReference type="EMBL" id="GJT77738.1"/>
    </source>
</evidence>
<accession>A0ABQ5GSI5</accession>
<keyword evidence="2" id="KW-1185">Reference proteome</keyword>
<protein>
    <submittedName>
        <fullName evidence="1">Uncharacterized protein</fullName>
    </submittedName>
</protein>
<name>A0ABQ5GSI5_9ASTR</name>
<proteinExistence type="predicted"/>
<gene>
    <name evidence="1" type="ORF">Tco_1044463</name>
</gene>
<comment type="caution">
    <text evidence="1">The sequence shown here is derived from an EMBL/GenBank/DDBJ whole genome shotgun (WGS) entry which is preliminary data.</text>
</comment>
<sequence>MANLSTYGLDVLSEVPNYDTYHDNIMFEQSVQEMSSEQPVIGKDSNIEITSDSNVISYYQYLKKNENEVVQSTTSPKQHDAMIMSVIDEMYTQVAKCNVANQENNIKNKSLTIELERYKELTLILAEESRINLKDKQNDPIVKEKKVNITPIDYASLNKLYEHFVSKKQLSAEQGFWLPISQTVSEKPSVQPKPVQNDLPCELPSISIVKESFLKMESHLDNFDKVIKVRTKVTR</sequence>
<organism evidence="1 2">
    <name type="scientific">Tanacetum coccineum</name>
    <dbReference type="NCBI Taxonomy" id="301880"/>
    <lineage>
        <taxon>Eukaryota</taxon>
        <taxon>Viridiplantae</taxon>
        <taxon>Streptophyta</taxon>
        <taxon>Embryophyta</taxon>
        <taxon>Tracheophyta</taxon>
        <taxon>Spermatophyta</taxon>
        <taxon>Magnoliopsida</taxon>
        <taxon>eudicotyledons</taxon>
        <taxon>Gunneridae</taxon>
        <taxon>Pentapetalae</taxon>
        <taxon>asterids</taxon>
        <taxon>campanulids</taxon>
        <taxon>Asterales</taxon>
        <taxon>Asteraceae</taxon>
        <taxon>Asteroideae</taxon>
        <taxon>Anthemideae</taxon>
        <taxon>Anthemidinae</taxon>
        <taxon>Tanacetum</taxon>
    </lineage>
</organism>
<reference evidence="1" key="1">
    <citation type="journal article" date="2022" name="Int. J. Mol. Sci.">
        <title>Draft Genome of Tanacetum Coccineum: Genomic Comparison of Closely Related Tanacetum-Family Plants.</title>
        <authorList>
            <person name="Yamashiro T."/>
            <person name="Shiraishi A."/>
            <person name="Nakayama K."/>
            <person name="Satake H."/>
        </authorList>
    </citation>
    <scope>NUCLEOTIDE SEQUENCE</scope>
</reference>
<evidence type="ECO:0000313" key="2">
    <source>
        <dbReference type="Proteomes" id="UP001151760"/>
    </source>
</evidence>